<dbReference type="Gene3D" id="3.90.1150.10">
    <property type="entry name" value="Aspartate Aminotransferase, domain 1"/>
    <property type="match status" value="1"/>
</dbReference>
<keyword evidence="3 7" id="KW-0032">Aminotransferase</keyword>
<sequence length="121" mass="13210">MLSERAKNIKQSPTLAIDAKEKAMKAAGADVVNFGVGKPDFDTPENIKEAAIKAIMDGFTKYTPVGGIDPLKDAIIEKFKRDNDLEYLREEVIVSCGAKHSLYNIAQALYENGDEVIIPAP</sequence>
<name>A0A6V8PLU0_9ACTN</name>
<dbReference type="PANTHER" id="PTHR46383:SF1">
    <property type="entry name" value="ASPARTATE AMINOTRANSFERASE"/>
    <property type="match status" value="1"/>
</dbReference>
<dbReference type="PANTHER" id="PTHR46383">
    <property type="entry name" value="ASPARTATE AMINOTRANSFERASE"/>
    <property type="match status" value="1"/>
</dbReference>
<gene>
    <name evidence="7" type="ORF">HKBW3S42_01916</name>
</gene>
<comment type="similarity">
    <text evidence="2">Belongs to the class-I pyridoxal-phosphate-dependent aminotransferase family.</text>
</comment>
<dbReference type="EMBL" id="BLSA01000573">
    <property type="protein sequence ID" value="GFP33579.1"/>
    <property type="molecule type" value="Genomic_DNA"/>
</dbReference>
<dbReference type="Proteomes" id="UP000568877">
    <property type="component" value="Unassembled WGS sequence"/>
</dbReference>
<dbReference type="GO" id="GO:0008483">
    <property type="term" value="F:transaminase activity"/>
    <property type="evidence" value="ECO:0007669"/>
    <property type="project" value="UniProtKB-KW"/>
</dbReference>
<organism evidence="7 8">
    <name type="scientific">Candidatus Hakubella thermalkaliphila</name>
    <dbReference type="NCBI Taxonomy" id="2754717"/>
    <lineage>
        <taxon>Bacteria</taxon>
        <taxon>Bacillati</taxon>
        <taxon>Actinomycetota</taxon>
        <taxon>Actinomycetota incertae sedis</taxon>
        <taxon>Candidatus Hakubellales</taxon>
        <taxon>Candidatus Hakubellaceae</taxon>
        <taxon>Candidatus Hakubella</taxon>
    </lineage>
</organism>
<proteinExistence type="inferred from homology"/>
<evidence type="ECO:0000313" key="7">
    <source>
        <dbReference type="EMBL" id="GFP33579.1"/>
    </source>
</evidence>
<dbReference type="Gene3D" id="3.40.640.10">
    <property type="entry name" value="Type I PLP-dependent aspartate aminotransferase-like (Major domain)"/>
    <property type="match status" value="1"/>
</dbReference>
<dbReference type="InterPro" id="IPR015424">
    <property type="entry name" value="PyrdxlP-dep_Trfase"/>
</dbReference>
<evidence type="ECO:0000256" key="4">
    <source>
        <dbReference type="ARBA" id="ARBA00022679"/>
    </source>
</evidence>
<dbReference type="InterPro" id="IPR015421">
    <property type="entry name" value="PyrdxlP-dep_Trfase_major"/>
</dbReference>
<dbReference type="InterPro" id="IPR050596">
    <property type="entry name" value="AspAT/PAT-like"/>
</dbReference>
<dbReference type="InterPro" id="IPR004839">
    <property type="entry name" value="Aminotransferase_I/II_large"/>
</dbReference>
<dbReference type="Pfam" id="PF00155">
    <property type="entry name" value="Aminotran_1_2"/>
    <property type="match status" value="1"/>
</dbReference>
<dbReference type="GO" id="GO:0006520">
    <property type="term" value="P:amino acid metabolic process"/>
    <property type="evidence" value="ECO:0007669"/>
    <property type="project" value="InterPro"/>
</dbReference>
<accession>A0A6V8PLU0</accession>
<evidence type="ECO:0000256" key="3">
    <source>
        <dbReference type="ARBA" id="ARBA00022576"/>
    </source>
</evidence>
<feature type="non-terminal residue" evidence="7">
    <location>
        <position position="121"/>
    </location>
</feature>
<evidence type="ECO:0000256" key="2">
    <source>
        <dbReference type="ARBA" id="ARBA00007441"/>
    </source>
</evidence>
<evidence type="ECO:0000256" key="5">
    <source>
        <dbReference type="ARBA" id="ARBA00022898"/>
    </source>
</evidence>
<feature type="domain" description="Aminotransferase class I/classII large" evidence="6">
    <location>
        <begin position="30"/>
        <end position="121"/>
    </location>
</feature>
<protein>
    <submittedName>
        <fullName evidence="7">Aspartate aminotransferase</fullName>
    </submittedName>
</protein>
<dbReference type="GO" id="GO:0030170">
    <property type="term" value="F:pyridoxal phosphate binding"/>
    <property type="evidence" value="ECO:0007669"/>
    <property type="project" value="InterPro"/>
</dbReference>
<reference evidence="7 8" key="1">
    <citation type="journal article" date="2020" name="Front. Microbiol.">
        <title>Single-cell genomics of novel Actinobacteria with the Wood-Ljungdahl pathway discovered in a serpentinizing system.</title>
        <authorList>
            <person name="Merino N."/>
            <person name="Kawai M."/>
            <person name="Boyd E.S."/>
            <person name="Colman D.R."/>
            <person name="McGlynn S.E."/>
            <person name="Nealson K.H."/>
            <person name="Kurokawa K."/>
            <person name="Hongoh Y."/>
        </authorList>
    </citation>
    <scope>NUCLEOTIDE SEQUENCE [LARGE SCALE GENOMIC DNA]</scope>
    <source>
        <strain evidence="7 8">S42</strain>
    </source>
</reference>
<comment type="caution">
    <text evidence="7">The sequence shown here is derived from an EMBL/GenBank/DDBJ whole genome shotgun (WGS) entry which is preliminary data.</text>
</comment>
<comment type="cofactor">
    <cofactor evidence="1">
        <name>pyridoxal 5'-phosphate</name>
        <dbReference type="ChEBI" id="CHEBI:597326"/>
    </cofactor>
</comment>
<dbReference type="AlphaFoldDB" id="A0A6V8PLU0"/>
<dbReference type="InterPro" id="IPR015422">
    <property type="entry name" value="PyrdxlP-dep_Trfase_small"/>
</dbReference>
<evidence type="ECO:0000256" key="1">
    <source>
        <dbReference type="ARBA" id="ARBA00001933"/>
    </source>
</evidence>
<keyword evidence="5" id="KW-0663">Pyridoxal phosphate</keyword>
<evidence type="ECO:0000313" key="8">
    <source>
        <dbReference type="Proteomes" id="UP000568877"/>
    </source>
</evidence>
<evidence type="ECO:0000259" key="6">
    <source>
        <dbReference type="Pfam" id="PF00155"/>
    </source>
</evidence>
<dbReference type="SUPFAM" id="SSF53383">
    <property type="entry name" value="PLP-dependent transferases"/>
    <property type="match status" value="1"/>
</dbReference>
<keyword evidence="4 7" id="KW-0808">Transferase</keyword>